<name>A0A1U7ETH6_NATPD</name>
<organism evidence="2 3">
    <name type="scientific">Natronomonas pharaonis (strain ATCC 35678 / DSM 2160 / CIP 103997 / JCM 8858 / NBRC 14720 / NCIMB 2260 / Gabara)</name>
    <name type="common">Halobacterium pharaonis</name>
    <dbReference type="NCBI Taxonomy" id="348780"/>
    <lineage>
        <taxon>Archaea</taxon>
        <taxon>Methanobacteriati</taxon>
        <taxon>Methanobacteriota</taxon>
        <taxon>Stenosarchaea group</taxon>
        <taxon>Halobacteria</taxon>
        <taxon>Halobacteriales</taxon>
        <taxon>Natronomonadaceae</taxon>
        <taxon>Natronomonas</taxon>
    </lineage>
</organism>
<sequence>MLGQLLDIAEQRFAEAIVTIIDLLPRLILGILILAVAFGVAGTIAGTVRSGLSQTGLFDAVSQTPIAGNASANNIAAGTGILISGYVKLIGAAIAVAALEIGGISGLAVSVGWYVTFALGAAAVVAIGSVLATVVGGRAAAWEPVRGTAAAPILGGLTQAFLYLVAGVIALDLLDLRTGIVFAVVEPLARGLGLALAVGLGAAIVIAYSDDIAAYLDNIGS</sequence>
<dbReference type="EnsemblBacteria" id="CAI48208">
    <property type="protein sequence ID" value="CAI48208"/>
    <property type="gene ID" value="NP_0234A"/>
</dbReference>
<feature type="transmembrane region" description="Helical" evidence="1">
    <location>
        <begin position="114"/>
        <end position="137"/>
    </location>
</feature>
<feature type="transmembrane region" description="Helical" evidence="1">
    <location>
        <begin position="191"/>
        <end position="209"/>
    </location>
</feature>
<protein>
    <submittedName>
        <fullName evidence="2">Uncharacterized protein</fullName>
    </submittedName>
</protein>
<dbReference type="HOGENOM" id="CLU_1248314_0_0_2"/>
<dbReference type="STRING" id="348780.NP_0234A"/>
<keyword evidence="1" id="KW-1133">Transmembrane helix</keyword>
<gene>
    <name evidence="2" type="ordered locus">NP_0234A</name>
</gene>
<dbReference type="InterPro" id="IPR008910">
    <property type="entry name" value="MSC_TM_helix"/>
</dbReference>
<dbReference type="GeneID" id="3700796"/>
<dbReference type="Pfam" id="PF05552">
    <property type="entry name" value="MS_channel_1st_1"/>
    <property type="match status" value="1"/>
</dbReference>
<reference evidence="2 3" key="1">
    <citation type="journal article" date="2005" name="Genome Res.">
        <title>Living with two extremes: conclusions from the genome sequence of Natronomonas pharaonis.</title>
        <authorList>
            <person name="Falb M."/>
            <person name="Pfeiffer F."/>
            <person name="Palm P."/>
            <person name="Rodewald K."/>
            <person name="Hickmann V."/>
            <person name="Tittor J."/>
            <person name="Oesterhelt D."/>
        </authorList>
    </citation>
    <scope>NUCLEOTIDE SEQUENCE [LARGE SCALE GENOMIC DNA]</scope>
    <source>
        <strain evidence="3">ATCC 35678 / DSM 2160 / CIP 103997 / JCM 8858 / NBRC 14720 / NCIMB 2260 / Gabara</strain>
    </source>
</reference>
<keyword evidence="1" id="KW-0472">Membrane</keyword>
<dbReference type="EMBL" id="CR936257">
    <property type="protein sequence ID" value="CAI48208.1"/>
    <property type="molecule type" value="Genomic_DNA"/>
</dbReference>
<dbReference type="eggNOG" id="arCOG01572">
    <property type="taxonomic scope" value="Archaea"/>
</dbReference>
<evidence type="ECO:0000256" key="1">
    <source>
        <dbReference type="SAM" id="Phobius"/>
    </source>
</evidence>
<feature type="transmembrane region" description="Helical" evidence="1">
    <location>
        <begin position="149"/>
        <end position="171"/>
    </location>
</feature>
<accession>A0A1U7ETH6</accession>
<feature type="transmembrane region" description="Helical" evidence="1">
    <location>
        <begin position="27"/>
        <end position="48"/>
    </location>
</feature>
<dbReference type="AlphaFoldDB" id="A0A1U7ETH6"/>
<dbReference type="KEGG" id="nph:NP_0234A"/>
<keyword evidence="3" id="KW-1185">Reference proteome</keyword>
<evidence type="ECO:0000313" key="3">
    <source>
        <dbReference type="Proteomes" id="UP000002698"/>
    </source>
</evidence>
<keyword evidence="1" id="KW-0812">Transmembrane</keyword>
<feature type="transmembrane region" description="Helical" evidence="1">
    <location>
        <begin position="89"/>
        <end position="108"/>
    </location>
</feature>
<dbReference type="Proteomes" id="UP000002698">
    <property type="component" value="Chromosome"/>
</dbReference>
<proteinExistence type="predicted"/>
<dbReference type="RefSeq" id="WP_011321847.1">
    <property type="nucleotide sequence ID" value="NC_007426.1"/>
</dbReference>
<evidence type="ECO:0000313" key="2">
    <source>
        <dbReference type="EMBL" id="CAI48208.1"/>
    </source>
</evidence>